<name>A0ACB9N0U2_9MYRT</name>
<organism evidence="1 2">
    <name type="scientific">Melastoma candidum</name>
    <dbReference type="NCBI Taxonomy" id="119954"/>
    <lineage>
        <taxon>Eukaryota</taxon>
        <taxon>Viridiplantae</taxon>
        <taxon>Streptophyta</taxon>
        <taxon>Embryophyta</taxon>
        <taxon>Tracheophyta</taxon>
        <taxon>Spermatophyta</taxon>
        <taxon>Magnoliopsida</taxon>
        <taxon>eudicotyledons</taxon>
        <taxon>Gunneridae</taxon>
        <taxon>Pentapetalae</taxon>
        <taxon>rosids</taxon>
        <taxon>malvids</taxon>
        <taxon>Myrtales</taxon>
        <taxon>Melastomataceae</taxon>
        <taxon>Melastomatoideae</taxon>
        <taxon>Melastomateae</taxon>
        <taxon>Melastoma</taxon>
    </lineage>
</organism>
<reference evidence="2" key="1">
    <citation type="journal article" date="2023" name="Front. Plant Sci.">
        <title>Chromosomal-level genome assembly of Melastoma candidum provides insights into trichome evolution.</title>
        <authorList>
            <person name="Zhong Y."/>
            <person name="Wu W."/>
            <person name="Sun C."/>
            <person name="Zou P."/>
            <person name="Liu Y."/>
            <person name="Dai S."/>
            <person name="Zhou R."/>
        </authorList>
    </citation>
    <scope>NUCLEOTIDE SEQUENCE [LARGE SCALE GENOMIC DNA]</scope>
</reference>
<evidence type="ECO:0000313" key="2">
    <source>
        <dbReference type="Proteomes" id="UP001057402"/>
    </source>
</evidence>
<gene>
    <name evidence="1" type="ORF">MLD38_028337</name>
</gene>
<dbReference type="Proteomes" id="UP001057402">
    <property type="component" value="Chromosome 8"/>
</dbReference>
<accession>A0ACB9N0U2</accession>
<evidence type="ECO:0000313" key="1">
    <source>
        <dbReference type="EMBL" id="KAI4330023.1"/>
    </source>
</evidence>
<sequence>MSHLEGYGVILDKNLIWSVIWELREEWRVAYLGFNRVKGVGIFIAWDVREAMLVIIDRYAAANLASKALETFAIMEKFRLALDEDAQQALLFSLCKYGYMEEAEEFMMLKLKPGEFGMKWLDAVSCHMLHHQNCSSEALKMLDKVKEMGLRPDLSTYNSMISPLCKSEKLDEAMFVLSSMGMENIEPDI</sequence>
<dbReference type="EMBL" id="CM042887">
    <property type="protein sequence ID" value="KAI4330023.1"/>
    <property type="molecule type" value="Genomic_DNA"/>
</dbReference>
<proteinExistence type="predicted"/>
<keyword evidence="2" id="KW-1185">Reference proteome</keyword>
<protein>
    <submittedName>
        <fullName evidence="1">Uncharacterized protein</fullName>
    </submittedName>
</protein>
<comment type="caution">
    <text evidence="1">The sequence shown here is derived from an EMBL/GenBank/DDBJ whole genome shotgun (WGS) entry which is preliminary data.</text>
</comment>